<evidence type="ECO:0000256" key="5">
    <source>
        <dbReference type="SAM" id="MobiDB-lite"/>
    </source>
</evidence>
<feature type="domain" description="Granulins" evidence="6">
    <location>
        <begin position="1661"/>
        <end position="1674"/>
    </location>
</feature>
<feature type="domain" description="Granulins" evidence="6">
    <location>
        <begin position="1836"/>
        <end position="1849"/>
    </location>
</feature>
<feature type="domain" description="Granulins" evidence="6">
    <location>
        <begin position="174"/>
        <end position="187"/>
    </location>
</feature>
<evidence type="ECO:0000313" key="7">
    <source>
        <dbReference type="EMBL" id="KAK2165648.1"/>
    </source>
</evidence>
<feature type="compositionally biased region" description="Low complexity" evidence="5">
    <location>
        <begin position="907"/>
        <end position="921"/>
    </location>
</feature>
<feature type="compositionally biased region" description="Low complexity" evidence="5">
    <location>
        <begin position="216"/>
        <end position="244"/>
    </location>
</feature>
<evidence type="ECO:0000256" key="2">
    <source>
        <dbReference type="ARBA" id="ARBA00010093"/>
    </source>
</evidence>
<feature type="region of interest" description="Disordered" evidence="5">
    <location>
        <begin position="376"/>
        <end position="439"/>
    </location>
</feature>
<feature type="compositionally biased region" description="Basic and acidic residues" evidence="5">
    <location>
        <begin position="643"/>
        <end position="660"/>
    </location>
</feature>
<feature type="compositionally biased region" description="Low complexity" evidence="5">
    <location>
        <begin position="1011"/>
        <end position="1024"/>
    </location>
</feature>
<dbReference type="SUPFAM" id="SSF58113">
    <property type="entry name" value="Apolipoprotein A-I"/>
    <property type="match status" value="1"/>
</dbReference>
<dbReference type="InterPro" id="IPR000118">
    <property type="entry name" value="Granulin"/>
</dbReference>
<evidence type="ECO:0000256" key="1">
    <source>
        <dbReference type="ARBA" id="ARBA00004613"/>
    </source>
</evidence>
<keyword evidence="4" id="KW-1015">Disulfide bond</keyword>
<keyword evidence="3" id="KW-0964">Secreted</keyword>
<feature type="compositionally biased region" description="Low complexity" evidence="5">
    <location>
        <begin position="973"/>
        <end position="994"/>
    </location>
</feature>
<feature type="region of interest" description="Disordered" evidence="5">
    <location>
        <begin position="1009"/>
        <end position="1032"/>
    </location>
</feature>
<dbReference type="Proteomes" id="UP001208570">
    <property type="component" value="Unassembled WGS sequence"/>
</dbReference>
<feature type="region of interest" description="Disordered" evidence="5">
    <location>
        <begin position="972"/>
        <end position="994"/>
    </location>
</feature>
<evidence type="ECO:0000259" key="6">
    <source>
        <dbReference type="PROSITE" id="PS00799"/>
    </source>
</evidence>
<dbReference type="PANTHER" id="PTHR12274">
    <property type="entry name" value="GRANULIN"/>
    <property type="match status" value="1"/>
</dbReference>
<dbReference type="PROSITE" id="PS00799">
    <property type="entry name" value="GRANULINS"/>
    <property type="match status" value="10"/>
</dbReference>
<dbReference type="SUPFAM" id="SSF57277">
    <property type="entry name" value="Granulin repeat"/>
    <property type="match status" value="7"/>
</dbReference>
<comment type="similarity">
    <text evidence="2">Belongs to the granulin family.</text>
</comment>
<sequence>MRRSERRNNLQICPRRDSNTGGSDLWSSTLPLDHGGAPVQFLEIDICGLSCSASACHPWCLARLCTSNRTVAPPAPTTSFAQTSMGHVQVTAPAATCCKDRIHCCPNGFLCDLVHLVCVQRKRAVAMVTTQRAVPVSDVTLCPDAAARCALNETCCGLASGEWGCCTLSQGVCCKDGAHCCPSGYQCNHKGTLCYKGDDTHPWTQLRQADVPPQQPKKQQQQQPHQQRQQQQQQENTSSSSASSHPAKALIKKKVICPGGKTFCDDGKTCCFKDKWHFNCCPFVNGVCCSDGAHCCPLGFMCDVKLDKCTKGGELTLPWGQTHESKKDEPEPEKQGPSFFKTLLSLLLDTFIDYEQDDDDDDDDDDEHDKSKRLRAFEAQKSSLGAHRETKPASATPKVSGIGKAAGKGTVSSRAKVAVSKAGMKSPPQTLNVRHGGTGGKAAKKAVLQGQPRVGGASGKRQPQKVIMKPDQMKKVLKFPPTSSVAGTRQQVPRSGVKATPKMTTIQGKVGVRNVQKPPSPNVVKKTGTQQAKISIGKTATQQAKLAAGKSSAQQAKVTAAKMAAQQRKLSTAKFSAQQGKSSVQQGKITAGKLTAQQVKVLTGKLAAQQTKRGTKPAAEIKKSMKPLAHPPPKMQVNIGVKRFLEPKTSTKIDEGKQKELPPITPRTKYKPKVKSVLKPISKPPMGPRQSAGGTKLGNLADKNIVKTDLKRPVIRKTVDTSKFGKNEEAMRQLADVQKRKMAAIDASIKPSGATSGTKSKPNSPSVANVPRKQLITTKIGTGGKLSSGNLKVKQGNKVLMSSSGAANLKAQQQKLKAMLHSGHVGKPSGINVKPGAGKVKPAVRPVAGKVKAAVKPGAGKVKPAVKPGAGKMKPAIKPGAGKVKPAVKPGAGKVKPAVKPGAGKMKPAVKPGAGKVKPAVKPVAGKVKPVVKPSAGKVKLAVKPGAGQMKPAVKPVAGKMKPAVKLGAGKMKPAIKPGAGKVKPPVKPGAGKVKPTIKLTAGKVNPAVRPGAGKAKPAVKPGAGTFGKKPVVKSGAATLKSNLKPDVSKKQTLKPGVAPKPHSKAGVSKKTAAIKPQAVKPAVIKTIAGSHSNVKPGSGMKPNEKFGKPAGIVKLGSKPSAVRAAANKPVAKSKNPSTKAKTVTKEAGKLPVVKSSMIHPIKPADKSKLQKAQMAKLKSSSLKQQKSKAVPPGMKKVQDLKFKKLTPGGATLQGVTVRVRANSEKRSPVLKVIGKPKLARKLWEAKRESGGWPAPRVDRVDSTSIQVYFMFLASQASTILTYTFLFQIHSLEGQSVICPDGTSECPDGSTCCIMLSGQYGCCPLKQAVCCKDHLHCCPQRTVCDQQHAICKASGLHSIQWIRTTGHVSGEQTENGQCADNKTKCPDDTTCCPMLDGYYACCPFKNAKCCSDKLHCCPSDEECDIEKGECIKRENEKSSMTPLSATPATSEDRVICPDHQSCQSGSTCCQISATIYGCCPFSNAVCCSDHTHCCPAGYTCDVTAGTCQSTGSSIPWLTKREAQPVAPSEMNKPIRSIDRNLPVGDNKVICPDHTSFCPDQTTCCMLQSGQYGCCPLPNAVCCADHQHCCPTGYKCDVKKSTCLKSEDKIPWQQTTQPQAVSVKATWVPCPDHRTQCPDGETCCILSSGQYGCCPIPNAVCCSDHLHCCPSGMICDPPYCRHASNSLTISWSLLNTRPSLANTALTQQQQQQQQQAEVTCRDHTFCAAESTCCIMTSGQYGCCPYPKATCCADKLHCCPEGFQCDKTGMRCEKSGSSIRLTSTLFTRFKPAPPRELTNDANKVKCPDGKKQCPEGSTCCKTPTGQYTCCPFVSAVCCKDGVHCCPQGYVCDPQSGSCTQAVPWLTKVPASSHVQHRSSSIICPDHEHQCPEYNTCCLLQGGEWGCCPLPMQLVDDYQSLTNQHSVGDEYKHVFDSLYNWHNQQRCRRREIKTRSDLFPRLASLRWPQYVAVTEYTVALLDTPVMWGEACVFIMVMGLYHSST</sequence>
<dbReference type="GO" id="GO:0005576">
    <property type="term" value="C:extracellular region"/>
    <property type="evidence" value="ECO:0007669"/>
    <property type="project" value="UniProtKB-SubCell"/>
</dbReference>
<name>A0AAD9K630_9ANNE</name>
<feature type="region of interest" description="Disordered" evidence="5">
    <location>
        <begin position="860"/>
        <end position="921"/>
    </location>
</feature>
<dbReference type="InterPro" id="IPR039036">
    <property type="entry name" value="Granulin_fam"/>
</dbReference>
<feature type="domain" description="Granulins" evidence="6">
    <location>
        <begin position="1331"/>
        <end position="1344"/>
    </location>
</feature>
<evidence type="ECO:0000313" key="8">
    <source>
        <dbReference type="Proteomes" id="UP001208570"/>
    </source>
</evidence>
<organism evidence="7 8">
    <name type="scientific">Paralvinella palmiformis</name>
    <dbReference type="NCBI Taxonomy" id="53620"/>
    <lineage>
        <taxon>Eukaryota</taxon>
        <taxon>Metazoa</taxon>
        <taxon>Spiralia</taxon>
        <taxon>Lophotrochozoa</taxon>
        <taxon>Annelida</taxon>
        <taxon>Polychaeta</taxon>
        <taxon>Sedentaria</taxon>
        <taxon>Canalipalpata</taxon>
        <taxon>Terebellida</taxon>
        <taxon>Terebelliformia</taxon>
        <taxon>Alvinellidae</taxon>
        <taxon>Paralvinella</taxon>
    </lineage>
</organism>
<protein>
    <recommendedName>
        <fullName evidence="6">Granulins domain-containing protein</fullName>
    </recommendedName>
</protein>
<comment type="subcellular location">
    <subcellularLocation>
        <location evidence="1">Secreted</location>
    </subcellularLocation>
</comment>
<accession>A0AAD9K630</accession>
<feature type="region of interest" description="Disordered" evidence="5">
    <location>
        <begin position="317"/>
        <end position="336"/>
    </location>
</feature>
<feature type="domain" description="Granulins" evidence="6">
    <location>
        <begin position="1750"/>
        <end position="1763"/>
    </location>
</feature>
<feature type="region of interest" description="Disordered" evidence="5">
    <location>
        <begin position="747"/>
        <end position="769"/>
    </location>
</feature>
<dbReference type="Gene3D" id="2.10.25.160">
    <property type="entry name" value="Granulin"/>
    <property type="match status" value="11"/>
</dbReference>
<feature type="domain" description="Granulins" evidence="6">
    <location>
        <begin position="1487"/>
        <end position="1500"/>
    </location>
</feature>
<comment type="caution">
    <text evidence="7">The sequence shown here is derived from an EMBL/GenBank/DDBJ whole genome shotgun (WGS) entry which is preliminary data.</text>
</comment>
<feature type="region of interest" description="Disordered" evidence="5">
    <location>
        <begin position="1"/>
        <end position="21"/>
    </location>
</feature>
<feature type="region of interest" description="Disordered" evidence="5">
    <location>
        <begin position="209"/>
        <end position="247"/>
    </location>
</feature>
<feature type="domain" description="Granulins" evidence="6">
    <location>
        <begin position="289"/>
        <end position="302"/>
    </location>
</feature>
<dbReference type="FunFam" id="2.10.25.160:FF:000001">
    <property type="entry name" value="Granulin precursor"/>
    <property type="match status" value="1"/>
</dbReference>
<feature type="domain" description="Granulins" evidence="6">
    <location>
        <begin position="1582"/>
        <end position="1595"/>
    </location>
</feature>
<reference evidence="7" key="1">
    <citation type="journal article" date="2023" name="Mol. Biol. Evol.">
        <title>Third-Generation Sequencing Reveals the Adaptive Role of the Epigenome in Three Deep-Sea Polychaetes.</title>
        <authorList>
            <person name="Perez M."/>
            <person name="Aroh O."/>
            <person name="Sun Y."/>
            <person name="Lan Y."/>
            <person name="Juniper S.K."/>
            <person name="Young C.R."/>
            <person name="Angers B."/>
            <person name="Qian P.Y."/>
        </authorList>
    </citation>
    <scope>NUCLEOTIDE SEQUENCE</scope>
    <source>
        <strain evidence="7">P08H-3</strain>
    </source>
</reference>
<feature type="region of interest" description="Disordered" evidence="5">
    <location>
        <begin position="606"/>
        <end position="700"/>
    </location>
</feature>
<dbReference type="PANTHER" id="PTHR12274:SF3">
    <property type="entry name" value="PROGRANULIN"/>
    <property type="match status" value="1"/>
</dbReference>
<dbReference type="InterPro" id="IPR037277">
    <property type="entry name" value="Granulin_sf"/>
</dbReference>
<gene>
    <name evidence="7" type="ORF">LSH36_47g04018</name>
</gene>
<feature type="compositionally biased region" description="Polar residues" evidence="5">
    <location>
        <begin position="753"/>
        <end position="767"/>
    </location>
</feature>
<feature type="compositionally biased region" description="Basic and acidic residues" evidence="5">
    <location>
        <begin position="323"/>
        <end position="334"/>
    </location>
</feature>
<feature type="domain" description="Granulins" evidence="6">
    <location>
        <begin position="1410"/>
        <end position="1423"/>
    </location>
</feature>
<feature type="compositionally biased region" description="Low complexity" evidence="5">
    <location>
        <begin position="860"/>
        <end position="872"/>
    </location>
</feature>
<feature type="domain" description="Granulins" evidence="6">
    <location>
        <begin position="98"/>
        <end position="111"/>
    </location>
</feature>
<dbReference type="Pfam" id="PF00396">
    <property type="entry name" value="Granulin"/>
    <property type="match status" value="10"/>
</dbReference>
<feature type="region of interest" description="Disordered" evidence="5">
    <location>
        <begin position="1045"/>
        <end position="1076"/>
    </location>
</feature>
<evidence type="ECO:0000256" key="4">
    <source>
        <dbReference type="ARBA" id="ARBA00023157"/>
    </source>
</evidence>
<keyword evidence="8" id="KW-1185">Reference proteome</keyword>
<proteinExistence type="inferred from homology"/>
<evidence type="ECO:0000256" key="3">
    <source>
        <dbReference type="ARBA" id="ARBA00022525"/>
    </source>
</evidence>
<dbReference type="SMART" id="SM00277">
    <property type="entry name" value="GRAN"/>
    <property type="match status" value="11"/>
</dbReference>
<dbReference type="EMBL" id="JAODUP010000047">
    <property type="protein sequence ID" value="KAK2165648.1"/>
    <property type="molecule type" value="Genomic_DNA"/>
</dbReference>